<dbReference type="Proteomes" id="UP000001449">
    <property type="component" value="Chromosome 4"/>
</dbReference>
<evidence type="ECO:0000259" key="2">
    <source>
        <dbReference type="Pfam" id="PF00149"/>
    </source>
</evidence>
<dbReference type="PANTHER" id="PTHR46546">
    <property type="entry name" value="SHEWANELLA-LIKE PROTEIN PHOSPHATASE 1"/>
    <property type="match status" value="1"/>
</dbReference>
<dbReference type="PaxDb" id="35128-Thaps22367"/>
<dbReference type="InParanoid" id="B8BZX7"/>
<dbReference type="KEGG" id="tps:THAPSDRAFT_22367"/>
<protein>
    <recommendedName>
        <fullName evidence="2">Calcineurin-like phosphoesterase domain-containing protein</fullName>
    </recommendedName>
</protein>
<feature type="domain" description="Calcineurin-like phosphoesterase" evidence="2">
    <location>
        <begin position="70"/>
        <end position="215"/>
    </location>
</feature>
<dbReference type="OMA" id="LTYRGNH"/>
<dbReference type="Pfam" id="PF00149">
    <property type="entry name" value="Metallophos"/>
    <property type="match status" value="1"/>
</dbReference>
<dbReference type="eggNOG" id="ENOG502QX3F">
    <property type="taxonomic scope" value="Eukaryota"/>
</dbReference>
<dbReference type="SUPFAM" id="SSF56300">
    <property type="entry name" value="Metallo-dependent phosphatases"/>
    <property type="match status" value="1"/>
</dbReference>
<sequence>MASTTIVTPWRPLPLYVASFILIIATIIPSHQYIVAAESIQPVTVDNDAATCVSHDDGECTNTNDQATAVYVIGDLHGDAICTASWVNRTGLIANLFNPELINSNNDPDAQEQDRLPLYSMLNDPLQWKWKEDKSTLVFMGDYVDKGPTSKQTVQFVKDLTTAFPDKVTAILGNHELELLRDRDARIPPESRYSSYSFAVVHPGEYHNYFASKDDASDDTEDSTTHSTVRSLDQKDDLVLDLLHEAVMEVYSYGAHSAVRMIPSLPSPAESQKRGIMYAITDIIPPEHRLLAAERLQEYQDAYLNSFRSGSELGDWMEKRPIMHLAENINTLFVHGGVSPNVGVSYLANGKADVDQLNAVWHEHSNEGRLYDFLTGKGMSANDIMGYVVYELLTYRGNHPGYSKWESHGTVDDNPGDDDEVCKALHTMLSKMDGIDRVAVGHTPGDQIRIYCNGAFLALDSTLGRWIRGSGNEYCPGPEHFEKRKGVDVQRTSRNGKYACVDIGETCQGQITRLDSDGTVHVLTM</sequence>
<keyword evidence="1" id="KW-0812">Transmembrane</keyword>
<name>B8BZX7_THAPS</name>
<feature type="transmembrane region" description="Helical" evidence="1">
    <location>
        <begin position="12"/>
        <end position="34"/>
    </location>
</feature>
<dbReference type="PANTHER" id="PTHR46546:SF4">
    <property type="entry name" value="SHEWANELLA-LIKE PROTEIN PHOSPHATASE 1"/>
    <property type="match status" value="1"/>
</dbReference>
<reference evidence="3 4" key="2">
    <citation type="journal article" date="2008" name="Nature">
        <title>The Phaeodactylum genome reveals the evolutionary history of diatom genomes.</title>
        <authorList>
            <person name="Bowler C."/>
            <person name="Allen A.E."/>
            <person name="Badger J.H."/>
            <person name="Grimwood J."/>
            <person name="Jabbari K."/>
            <person name="Kuo A."/>
            <person name="Maheswari U."/>
            <person name="Martens C."/>
            <person name="Maumus F."/>
            <person name="Otillar R.P."/>
            <person name="Rayko E."/>
            <person name="Salamov A."/>
            <person name="Vandepoele K."/>
            <person name="Beszteri B."/>
            <person name="Gruber A."/>
            <person name="Heijde M."/>
            <person name="Katinka M."/>
            <person name="Mock T."/>
            <person name="Valentin K."/>
            <person name="Verret F."/>
            <person name="Berges J.A."/>
            <person name="Brownlee C."/>
            <person name="Cadoret J.P."/>
            <person name="Chiovitti A."/>
            <person name="Choi C.J."/>
            <person name="Coesel S."/>
            <person name="De Martino A."/>
            <person name="Detter J.C."/>
            <person name="Durkin C."/>
            <person name="Falciatore A."/>
            <person name="Fournet J."/>
            <person name="Haruta M."/>
            <person name="Huysman M.J."/>
            <person name="Jenkins B.D."/>
            <person name="Jiroutova K."/>
            <person name="Jorgensen R.E."/>
            <person name="Joubert Y."/>
            <person name="Kaplan A."/>
            <person name="Kroger N."/>
            <person name="Kroth P.G."/>
            <person name="La Roche J."/>
            <person name="Lindquist E."/>
            <person name="Lommer M."/>
            <person name="Martin-Jezequel V."/>
            <person name="Lopez P.J."/>
            <person name="Lucas S."/>
            <person name="Mangogna M."/>
            <person name="McGinnis K."/>
            <person name="Medlin L.K."/>
            <person name="Montsant A."/>
            <person name="Oudot-Le Secq M.P."/>
            <person name="Napoli C."/>
            <person name="Obornik M."/>
            <person name="Parker M.S."/>
            <person name="Petit J.L."/>
            <person name="Porcel B.M."/>
            <person name="Poulsen N."/>
            <person name="Robison M."/>
            <person name="Rychlewski L."/>
            <person name="Rynearson T.A."/>
            <person name="Schmutz J."/>
            <person name="Shapiro H."/>
            <person name="Siaut M."/>
            <person name="Stanley M."/>
            <person name="Sussman M.R."/>
            <person name="Taylor A.R."/>
            <person name="Vardi A."/>
            <person name="von Dassow P."/>
            <person name="Vyverman W."/>
            <person name="Willis A."/>
            <person name="Wyrwicz L.S."/>
            <person name="Rokhsar D.S."/>
            <person name="Weissenbach J."/>
            <person name="Armbrust E.V."/>
            <person name="Green B.R."/>
            <person name="Van de Peer Y."/>
            <person name="Grigoriev I.V."/>
        </authorList>
    </citation>
    <scope>NUCLEOTIDE SEQUENCE [LARGE SCALE GENOMIC DNA]</scope>
    <source>
        <strain evidence="3 4">CCMP1335</strain>
    </source>
</reference>
<evidence type="ECO:0000313" key="4">
    <source>
        <dbReference type="Proteomes" id="UP000001449"/>
    </source>
</evidence>
<reference evidence="3 4" key="1">
    <citation type="journal article" date="2004" name="Science">
        <title>The genome of the diatom Thalassiosira pseudonana: ecology, evolution, and metabolism.</title>
        <authorList>
            <person name="Armbrust E.V."/>
            <person name="Berges J.A."/>
            <person name="Bowler C."/>
            <person name="Green B.R."/>
            <person name="Martinez D."/>
            <person name="Putnam N.H."/>
            <person name="Zhou S."/>
            <person name="Allen A.E."/>
            <person name="Apt K.E."/>
            <person name="Bechner M."/>
            <person name="Brzezinski M.A."/>
            <person name="Chaal B.K."/>
            <person name="Chiovitti A."/>
            <person name="Davis A.K."/>
            <person name="Demarest M.S."/>
            <person name="Detter J.C."/>
            <person name="Glavina T."/>
            <person name="Goodstein D."/>
            <person name="Hadi M.Z."/>
            <person name="Hellsten U."/>
            <person name="Hildebrand M."/>
            <person name="Jenkins B.D."/>
            <person name="Jurka J."/>
            <person name="Kapitonov V.V."/>
            <person name="Kroger N."/>
            <person name="Lau W.W."/>
            <person name="Lane T.W."/>
            <person name="Larimer F.W."/>
            <person name="Lippmeier J.C."/>
            <person name="Lucas S."/>
            <person name="Medina M."/>
            <person name="Montsant A."/>
            <person name="Obornik M."/>
            <person name="Parker M.S."/>
            <person name="Palenik B."/>
            <person name="Pazour G.J."/>
            <person name="Richardson P.M."/>
            <person name="Rynearson T.A."/>
            <person name="Saito M.A."/>
            <person name="Schwartz D.C."/>
            <person name="Thamatrakoln K."/>
            <person name="Valentin K."/>
            <person name="Vardi A."/>
            <person name="Wilkerson F.P."/>
            <person name="Rokhsar D.S."/>
        </authorList>
    </citation>
    <scope>NUCLEOTIDE SEQUENCE [LARGE SCALE GENOMIC DNA]</scope>
    <source>
        <strain evidence="3 4">CCMP1335</strain>
    </source>
</reference>
<dbReference type="InterPro" id="IPR004843">
    <property type="entry name" value="Calcineurin-like_PHP"/>
</dbReference>
<proteinExistence type="predicted"/>
<keyword evidence="1" id="KW-1133">Transmembrane helix</keyword>
<evidence type="ECO:0000313" key="3">
    <source>
        <dbReference type="EMBL" id="EED93423.1"/>
    </source>
</evidence>
<dbReference type="EMBL" id="CM000641">
    <property type="protein sequence ID" value="EED93423.1"/>
    <property type="molecule type" value="Genomic_DNA"/>
</dbReference>
<dbReference type="GeneID" id="7451901"/>
<keyword evidence="1" id="KW-0472">Membrane</keyword>
<dbReference type="AlphaFoldDB" id="B8BZX7"/>
<organism evidence="3 4">
    <name type="scientific">Thalassiosira pseudonana</name>
    <name type="common">Marine diatom</name>
    <name type="synonym">Cyclotella nana</name>
    <dbReference type="NCBI Taxonomy" id="35128"/>
    <lineage>
        <taxon>Eukaryota</taxon>
        <taxon>Sar</taxon>
        <taxon>Stramenopiles</taxon>
        <taxon>Ochrophyta</taxon>
        <taxon>Bacillariophyta</taxon>
        <taxon>Coscinodiscophyceae</taxon>
        <taxon>Thalassiosirophycidae</taxon>
        <taxon>Thalassiosirales</taxon>
        <taxon>Thalassiosiraceae</taxon>
        <taxon>Thalassiosira</taxon>
    </lineage>
</organism>
<keyword evidence="4" id="KW-1185">Reference proteome</keyword>
<dbReference type="GO" id="GO:0016787">
    <property type="term" value="F:hydrolase activity"/>
    <property type="evidence" value="ECO:0007669"/>
    <property type="project" value="InterPro"/>
</dbReference>
<dbReference type="HOGENOM" id="CLU_606191_0_0_1"/>
<dbReference type="InterPro" id="IPR029052">
    <property type="entry name" value="Metallo-depent_PP-like"/>
</dbReference>
<dbReference type="RefSeq" id="XP_002289886.1">
    <property type="nucleotide sequence ID" value="XM_002289850.1"/>
</dbReference>
<gene>
    <name evidence="3" type="ORF">THAPSDRAFT_22367</name>
</gene>
<accession>B8BZX7</accession>
<evidence type="ECO:0000256" key="1">
    <source>
        <dbReference type="SAM" id="Phobius"/>
    </source>
</evidence>
<dbReference type="Gene3D" id="3.60.21.10">
    <property type="match status" value="1"/>
</dbReference>